<keyword evidence="7" id="KW-0333">Golgi apparatus</keyword>
<evidence type="ECO:0000313" key="10">
    <source>
        <dbReference type="EMBL" id="KAJ8907603.1"/>
    </source>
</evidence>
<evidence type="ECO:0000256" key="7">
    <source>
        <dbReference type="ARBA" id="ARBA00023034"/>
    </source>
</evidence>
<reference evidence="10 11" key="1">
    <citation type="journal article" date="2023" name="Nat. Commun.">
        <title>Origin of minicircular mitochondrial genomes in red algae.</title>
        <authorList>
            <person name="Lee Y."/>
            <person name="Cho C.H."/>
            <person name="Lee Y.M."/>
            <person name="Park S.I."/>
            <person name="Yang J.H."/>
            <person name="West J.A."/>
            <person name="Bhattacharya D."/>
            <person name="Yoon H.S."/>
        </authorList>
    </citation>
    <scope>NUCLEOTIDE SEQUENCE [LARGE SCALE GENOMIC DNA]</scope>
    <source>
        <strain evidence="10 11">CCMP1338</strain>
        <tissue evidence="10">Whole cell</tissue>
    </source>
</reference>
<feature type="transmembrane region" description="Helical" evidence="9">
    <location>
        <begin position="492"/>
        <end position="514"/>
    </location>
</feature>
<feature type="chain" id="PRO_5043111148" description="Transmembrane 9 superfamily member" evidence="9">
    <location>
        <begin position="21"/>
        <end position="642"/>
    </location>
</feature>
<evidence type="ECO:0000256" key="1">
    <source>
        <dbReference type="ARBA" id="ARBA00004141"/>
    </source>
</evidence>
<dbReference type="PROSITE" id="PS51257">
    <property type="entry name" value="PROKAR_LIPOPROTEIN"/>
    <property type="match status" value="1"/>
</dbReference>
<comment type="subcellular location">
    <subcellularLocation>
        <location evidence="2">Golgi apparatus</location>
    </subcellularLocation>
    <subcellularLocation>
        <location evidence="1">Membrane</location>
        <topology evidence="1">Multi-pass membrane protein</topology>
    </subcellularLocation>
</comment>
<keyword evidence="8 9" id="KW-0472">Membrane</keyword>
<dbReference type="EMBL" id="JAMWBK010000002">
    <property type="protein sequence ID" value="KAJ8907603.1"/>
    <property type="molecule type" value="Genomic_DNA"/>
</dbReference>
<evidence type="ECO:0000313" key="11">
    <source>
        <dbReference type="Proteomes" id="UP001157974"/>
    </source>
</evidence>
<sequence length="642" mass="72450">MRSLALVWVVLFVGCGLVRGFYIPGFAPNKYEEGAKLDVYADKLYSSENKVPYDYFSLPFCQKSPQSLRQQHLSIGEMMLGDRDELTSYDIRMQVNASCSIYCDQQVVSSELQTLRSMIDDDYFVQLNIDDMPAVTKFGADGNEFIHFGYPIGYAQADRYFLYNHLEFKILIHKPELSLEDISDASDKCDNCFRVVGIEVTPSSVNWDVDISEIRELSNDKSECDKKKNNKPVELFVKDPEGQWLVFTYEVTFEESDLKWATRWDPLMNADPALSNVAWLYVINPVAIMFFFAIVVAGILLRTIYLDFARYNNLEEATDVEEETGWKQLHGDVFRPAPFRGALSVACGAGAQLAVIMFVTLLFAQLGYFSPVFRGALLSALIGFWVVTSFIAGFVSARTYTMLGGTQKRMVTTGSAFFLSGALFSVFFISNLVLSLAGSSAAVPFFTLVTLLLIWLVVSVPLNVLGAFFGYKMEPVELPTKVNPAHRPIPEYSFMGPTIYVIASGVIPFGIVFIELKIILDSLWQNNIFYLFNILFVIFFVLIVTCAEVSVVLAYLLLCREDWRWWWPSFFASGSSGLYVFCYSVYFIVSHGGLKGIHFSSTFMFTSYSLLLSVCFTLFTGTLGFFATLVLVRRLYTSVHID</sequence>
<dbReference type="GO" id="GO:0072657">
    <property type="term" value="P:protein localization to membrane"/>
    <property type="evidence" value="ECO:0007669"/>
    <property type="project" value="TreeGrafter"/>
</dbReference>
<dbReference type="PANTHER" id="PTHR10766:SF55">
    <property type="entry name" value="TRANSMEMBRANE 9 SUPERFAMILY MEMBER 4"/>
    <property type="match status" value="1"/>
</dbReference>
<evidence type="ECO:0000256" key="2">
    <source>
        <dbReference type="ARBA" id="ARBA00004555"/>
    </source>
</evidence>
<feature type="transmembrane region" description="Helical" evidence="9">
    <location>
        <begin position="608"/>
        <end position="632"/>
    </location>
</feature>
<proteinExistence type="inferred from homology"/>
<feature type="transmembrane region" description="Helical" evidence="9">
    <location>
        <begin position="342"/>
        <end position="364"/>
    </location>
</feature>
<keyword evidence="6 9" id="KW-1133">Transmembrane helix</keyword>
<evidence type="ECO:0000256" key="6">
    <source>
        <dbReference type="ARBA" id="ARBA00022989"/>
    </source>
</evidence>
<feature type="transmembrane region" description="Helical" evidence="9">
    <location>
        <begin position="416"/>
        <end position="437"/>
    </location>
</feature>
<evidence type="ECO:0000256" key="8">
    <source>
        <dbReference type="ARBA" id="ARBA00023136"/>
    </source>
</evidence>
<dbReference type="GO" id="GO:0016020">
    <property type="term" value="C:membrane"/>
    <property type="evidence" value="ECO:0007669"/>
    <property type="project" value="UniProtKB-SubCell"/>
</dbReference>
<evidence type="ECO:0000256" key="9">
    <source>
        <dbReference type="RuleBase" id="RU363079"/>
    </source>
</evidence>
<dbReference type="PANTHER" id="PTHR10766">
    <property type="entry name" value="TRANSMEMBRANE 9 SUPERFAMILY PROTEIN"/>
    <property type="match status" value="1"/>
</dbReference>
<evidence type="ECO:0000256" key="4">
    <source>
        <dbReference type="ARBA" id="ARBA00022692"/>
    </source>
</evidence>
<protein>
    <recommendedName>
        <fullName evidence="9">Transmembrane 9 superfamily member</fullName>
    </recommendedName>
</protein>
<organism evidence="10 11">
    <name type="scientific">Rhodosorus marinus</name>
    <dbReference type="NCBI Taxonomy" id="101924"/>
    <lineage>
        <taxon>Eukaryota</taxon>
        <taxon>Rhodophyta</taxon>
        <taxon>Stylonematophyceae</taxon>
        <taxon>Stylonematales</taxon>
        <taxon>Stylonemataceae</taxon>
        <taxon>Rhodosorus</taxon>
    </lineage>
</organism>
<keyword evidence="5 9" id="KW-0732">Signal</keyword>
<dbReference type="Pfam" id="PF02990">
    <property type="entry name" value="EMP70"/>
    <property type="match status" value="1"/>
</dbReference>
<dbReference type="Proteomes" id="UP001157974">
    <property type="component" value="Unassembled WGS sequence"/>
</dbReference>
<feature type="transmembrane region" description="Helical" evidence="9">
    <location>
        <begin position="565"/>
        <end position="588"/>
    </location>
</feature>
<evidence type="ECO:0000256" key="5">
    <source>
        <dbReference type="ARBA" id="ARBA00022729"/>
    </source>
</evidence>
<feature type="transmembrane region" description="Helical" evidence="9">
    <location>
        <begin position="376"/>
        <end position="395"/>
    </location>
</feature>
<comment type="similarity">
    <text evidence="3 9">Belongs to the nonaspanin (TM9SF) (TC 9.A.2) family.</text>
</comment>
<dbReference type="AlphaFoldDB" id="A0AAV8V154"/>
<feature type="transmembrane region" description="Helical" evidence="9">
    <location>
        <begin position="278"/>
        <end position="301"/>
    </location>
</feature>
<gene>
    <name evidence="10" type="ORF">NDN08_007713</name>
</gene>
<comment type="caution">
    <text evidence="10">The sequence shown here is derived from an EMBL/GenBank/DDBJ whole genome shotgun (WGS) entry which is preliminary data.</text>
</comment>
<name>A0AAV8V154_9RHOD</name>
<feature type="transmembrane region" description="Helical" evidence="9">
    <location>
        <begin position="534"/>
        <end position="558"/>
    </location>
</feature>
<keyword evidence="4 9" id="KW-0812">Transmembrane</keyword>
<evidence type="ECO:0000256" key="3">
    <source>
        <dbReference type="ARBA" id="ARBA00005227"/>
    </source>
</evidence>
<keyword evidence="11" id="KW-1185">Reference proteome</keyword>
<accession>A0AAV8V154</accession>
<feature type="transmembrane region" description="Helical" evidence="9">
    <location>
        <begin position="443"/>
        <end position="471"/>
    </location>
</feature>
<dbReference type="GO" id="GO:0005794">
    <property type="term" value="C:Golgi apparatus"/>
    <property type="evidence" value="ECO:0007669"/>
    <property type="project" value="UniProtKB-SubCell"/>
</dbReference>
<feature type="signal peptide" evidence="9">
    <location>
        <begin position="1"/>
        <end position="20"/>
    </location>
</feature>
<dbReference type="InterPro" id="IPR004240">
    <property type="entry name" value="EMP70"/>
</dbReference>